<sequence length="101" mass="11722">MEIVPPSYTGDPNAARCSESAFKYGFYCFNAAVAYDRIGMKEFLNFGHAFSGDYLIAVAEEVRARRDVANGVEPKSKRERLGEYAYRRWARWRKKRMVNKL</sequence>
<proteinExistence type="predicted"/>
<protein>
    <submittedName>
        <fullName evidence="1">Uncharacterized protein</fullName>
    </submittedName>
</protein>
<organism evidence="1">
    <name type="scientific">Micromonas pusilla</name>
    <name type="common">Picoplanktonic green alga</name>
    <name type="synonym">Chromulina pusilla</name>
    <dbReference type="NCBI Taxonomy" id="38833"/>
    <lineage>
        <taxon>Eukaryota</taxon>
        <taxon>Viridiplantae</taxon>
        <taxon>Chlorophyta</taxon>
        <taxon>Mamiellophyceae</taxon>
        <taxon>Mamiellales</taxon>
        <taxon>Mamiellaceae</taxon>
        <taxon>Micromonas</taxon>
    </lineage>
</organism>
<gene>
    <name evidence="1" type="ORF">MSP1404_LOCUS5512</name>
</gene>
<evidence type="ECO:0000313" key="1">
    <source>
        <dbReference type="EMBL" id="CAD8586480.1"/>
    </source>
</evidence>
<reference evidence="1" key="1">
    <citation type="submission" date="2021-01" db="EMBL/GenBank/DDBJ databases">
        <authorList>
            <person name="Corre E."/>
            <person name="Pelletier E."/>
            <person name="Niang G."/>
            <person name="Scheremetjew M."/>
            <person name="Finn R."/>
            <person name="Kale V."/>
            <person name="Holt S."/>
            <person name="Cochrane G."/>
            <person name="Meng A."/>
            <person name="Brown T."/>
            <person name="Cohen L."/>
        </authorList>
    </citation>
    <scope>NUCLEOTIDE SEQUENCE</scope>
    <source>
        <strain evidence="1">CCMP494</strain>
    </source>
</reference>
<name>A0A7S0KME3_MICPS</name>
<dbReference type="AlphaFoldDB" id="A0A7S0KME3"/>
<dbReference type="EMBL" id="HBEV01007204">
    <property type="protein sequence ID" value="CAD8586480.1"/>
    <property type="molecule type" value="Transcribed_RNA"/>
</dbReference>
<accession>A0A7S0KME3</accession>